<dbReference type="InterPro" id="IPR020084">
    <property type="entry name" value="NUDIX_hydrolase_CS"/>
</dbReference>
<protein>
    <submittedName>
        <fullName evidence="6">NUDIX hydrolase</fullName>
    </submittedName>
</protein>
<comment type="similarity">
    <text evidence="4">Belongs to the Nudix hydrolase family.</text>
</comment>
<dbReference type="Pfam" id="PF00293">
    <property type="entry name" value="NUDIX"/>
    <property type="match status" value="1"/>
</dbReference>
<dbReference type="RefSeq" id="WP_153248288.1">
    <property type="nucleotide sequence ID" value="NZ_CP044205.1"/>
</dbReference>
<reference evidence="6 7" key="1">
    <citation type="submission" date="2019-09" db="EMBL/GenBank/DDBJ databases">
        <title>Ecophysiology of the spiral-shaped methanotroph Methylospira mobilis as revealed by the complete genome sequence.</title>
        <authorList>
            <person name="Oshkin I.Y."/>
            <person name="Dedysh S.N."/>
            <person name="Miroshnikov K."/>
            <person name="Danilova O.V."/>
            <person name="Hakobyan A."/>
            <person name="Liesack W."/>
        </authorList>
    </citation>
    <scope>NUCLEOTIDE SEQUENCE [LARGE SCALE GENOMIC DNA]</scope>
    <source>
        <strain evidence="6 7">Shm1</strain>
    </source>
</reference>
<evidence type="ECO:0000259" key="5">
    <source>
        <dbReference type="PROSITE" id="PS51462"/>
    </source>
</evidence>
<dbReference type="OrthoDB" id="5417595at2"/>
<accession>A0A5Q0BJG4</accession>
<dbReference type="PRINTS" id="PR00502">
    <property type="entry name" value="NUDIXFAMILY"/>
</dbReference>
<evidence type="ECO:0000256" key="3">
    <source>
        <dbReference type="ARBA" id="ARBA00022842"/>
    </source>
</evidence>
<keyword evidence="3" id="KW-0460">Magnesium</keyword>
<dbReference type="CDD" id="cd04511">
    <property type="entry name" value="NUDIX_Hydrolase"/>
    <property type="match status" value="1"/>
</dbReference>
<dbReference type="AlphaFoldDB" id="A0A5Q0BJG4"/>
<keyword evidence="2 4" id="KW-0378">Hydrolase</keyword>
<feature type="domain" description="Nudix hydrolase" evidence="5">
    <location>
        <begin position="36"/>
        <end position="159"/>
    </location>
</feature>
<evidence type="ECO:0000256" key="4">
    <source>
        <dbReference type="RuleBase" id="RU003476"/>
    </source>
</evidence>
<organism evidence="6 7">
    <name type="scientific">Candidatus Methylospira mobilis</name>
    <dbReference type="NCBI Taxonomy" id="1808979"/>
    <lineage>
        <taxon>Bacteria</taxon>
        <taxon>Pseudomonadati</taxon>
        <taxon>Pseudomonadota</taxon>
        <taxon>Gammaproteobacteria</taxon>
        <taxon>Methylococcales</taxon>
        <taxon>Methylococcaceae</taxon>
        <taxon>Candidatus Methylospira</taxon>
    </lineage>
</organism>
<gene>
    <name evidence="6" type="ORF">F6R98_06430</name>
</gene>
<dbReference type="InterPro" id="IPR020476">
    <property type="entry name" value="Nudix_hydrolase"/>
</dbReference>
<keyword evidence="7" id="KW-1185">Reference proteome</keyword>
<dbReference type="PANTHER" id="PTHR43222:SF2">
    <property type="entry name" value="NUDIX HYDROLASE 23, CHLOROPLASTIC"/>
    <property type="match status" value="1"/>
</dbReference>
<dbReference type="PROSITE" id="PS51462">
    <property type="entry name" value="NUDIX"/>
    <property type="match status" value="1"/>
</dbReference>
<dbReference type="KEGG" id="mmob:F6R98_06430"/>
<evidence type="ECO:0000256" key="1">
    <source>
        <dbReference type="ARBA" id="ARBA00001946"/>
    </source>
</evidence>
<evidence type="ECO:0000256" key="2">
    <source>
        <dbReference type="ARBA" id="ARBA00022801"/>
    </source>
</evidence>
<evidence type="ECO:0000313" key="7">
    <source>
        <dbReference type="Proteomes" id="UP000325755"/>
    </source>
</evidence>
<dbReference type="Gene3D" id="3.90.79.10">
    <property type="entry name" value="Nucleoside Triphosphate Pyrophosphohydrolase"/>
    <property type="match status" value="1"/>
</dbReference>
<dbReference type="Gene3D" id="2.20.70.10">
    <property type="match status" value="1"/>
</dbReference>
<comment type="cofactor">
    <cofactor evidence="1">
        <name>Mg(2+)</name>
        <dbReference type="ChEBI" id="CHEBI:18420"/>
    </cofactor>
</comment>
<proteinExistence type="inferred from homology"/>
<dbReference type="GO" id="GO:0016787">
    <property type="term" value="F:hydrolase activity"/>
    <property type="evidence" value="ECO:0007669"/>
    <property type="project" value="UniProtKB-KW"/>
</dbReference>
<dbReference type="InterPro" id="IPR029401">
    <property type="entry name" value="Nudix_N"/>
</dbReference>
<dbReference type="InterPro" id="IPR015797">
    <property type="entry name" value="NUDIX_hydrolase-like_dom_sf"/>
</dbReference>
<dbReference type="InParanoid" id="A0A5Q0BJG4"/>
<dbReference type="Proteomes" id="UP000325755">
    <property type="component" value="Chromosome"/>
</dbReference>
<dbReference type="Pfam" id="PF14803">
    <property type="entry name" value="Zn_ribbon_Nudix"/>
    <property type="match status" value="1"/>
</dbReference>
<sequence>MKYCSECGVSVRREIPAGDDRLRHVCNGCGRIHYHNPRIIAGCVPVWEEKVLLCRRAIEPRHGYWTLPAGFMEMGETLAEAARREAMEEAGIDVELHGVQSIFSLPQFSQVFTFHYACMKDETHAPGIESLETRLFEETEIPWDDISFTSVRRSLELYFSDRKLSLRPLHEETLSKG</sequence>
<evidence type="ECO:0000313" key="6">
    <source>
        <dbReference type="EMBL" id="QFY42307.1"/>
    </source>
</evidence>
<dbReference type="EMBL" id="CP044205">
    <property type="protein sequence ID" value="QFY42307.1"/>
    <property type="molecule type" value="Genomic_DNA"/>
</dbReference>
<dbReference type="InterPro" id="IPR000086">
    <property type="entry name" value="NUDIX_hydrolase_dom"/>
</dbReference>
<dbReference type="SUPFAM" id="SSF55811">
    <property type="entry name" value="Nudix"/>
    <property type="match status" value="1"/>
</dbReference>
<name>A0A5Q0BJG4_9GAMM</name>
<dbReference type="PANTHER" id="PTHR43222">
    <property type="entry name" value="NUDIX HYDROLASE 23"/>
    <property type="match status" value="1"/>
</dbReference>
<dbReference type="PROSITE" id="PS00893">
    <property type="entry name" value="NUDIX_BOX"/>
    <property type="match status" value="1"/>
</dbReference>